<dbReference type="PANTHER" id="PTHR42852:SF6">
    <property type="entry name" value="THIOL:DISULFIDE INTERCHANGE PROTEIN DSBE"/>
    <property type="match status" value="1"/>
</dbReference>
<feature type="region of interest" description="Disordered" evidence="6">
    <location>
        <begin position="22"/>
        <end position="56"/>
    </location>
</feature>
<comment type="subcellular location">
    <subcellularLocation>
        <location evidence="1">Cell envelope</location>
    </subcellularLocation>
</comment>
<dbReference type="InterPro" id="IPR017937">
    <property type="entry name" value="Thioredoxin_CS"/>
</dbReference>
<feature type="signal peptide" evidence="7">
    <location>
        <begin position="1"/>
        <end position="21"/>
    </location>
</feature>
<feature type="compositionally biased region" description="Low complexity" evidence="6">
    <location>
        <begin position="31"/>
        <end position="45"/>
    </location>
</feature>
<dbReference type="Proteomes" id="UP000758168">
    <property type="component" value="Unassembled WGS sequence"/>
</dbReference>
<evidence type="ECO:0000256" key="1">
    <source>
        <dbReference type="ARBA" id="ARBA00004196"/>
    </source>
</evidence>
<dbReference type="RefSeq" id="WP_210056266.1">
    <property type="nucleotide sequence ID" value="NZ_BAAAMH010000003.1"/>
</dbReference>
<dbReference type="InterPro" id="IPR013766">
    <property type="entry name" value="Thioredoxin_domain"/>
</dbReference>
<evidence type="ECO:0000256" key="4">
    <source>
        <dbReference type="ARBA" id="ARBA00023157"/>
    </source>
</evidence>
<comment type="caution">
    <text evidence="9">The sequence shown here is derived from an EMBL/GenBank/DDBJ whole genome shotgun (WGS) entry which is preliminary data.</text>
</comment>
<dbReference type="SUPFAM" id="SSF52833">
    <property type="entry name" value="Thioredoxin-like"/>
    <property type="match status" value="1"/>
</dbReference>
<dbReference type="InterPro" id="IPR036249">
    <property type="entry name" value="Thioredoxin-like_sf"/>
</dbReference>
<dbReference type="GO" id="GO:0016853">
    <property type="term" value="F:isomerase activity"/>
    <property type="evidence" value="ECO:0007669"/>
    <property type="project" value="UniProtKB-KW"/>
</dbReference>
<keyword evidence="2" id="KW-0201">Cytochrome c-type biogenesis</keyword>
<evidence type="ECO:0000256" key="5">
    <source>
        <dbReference type="ARBA" id="ARBA00023284"/>
    </source>
</evidence>
<feature type="chain" id="PRO_5045913924" evidence="7">
    <location>
        <begin position="22"/>
        <end position="217"/>
    </location>
</feature>
<evidence type="ECO:0000256" key="6">
    <source>
        <dbReference type="SAM" id="MobiDB-lite"/>
    </source>
</evidence>
<evidence type="ECO:0000256" key="7">
    <source>
        <dbReference type="SAM" id="SignalP"/>
    </source>
</evidence>
<protein>
    <submittedName>
        <fullName evidence="9">Thiol-disulfide isomerase/thioredoxin</fullName>
    </submittedName>
</protein>
<keyword evidence="3" id="KW-0735">Signal-anchor</keyword>
<dbReference type="PROSITE" id="PS51257">
    <property type="entry name" value="PROKAR_LIPOPROTEIN"/>
    <property type="match status" value="1"/>
</dbReference>
<evidence type="ECO:0000256" key="2">
    <source>
        <dbReference type="ARBA" id="ARBA00022748"/>
    </source>
</evidence>
<keyword evidence="4" id="KW-1015">Disulfide bond</keyword>
<accession>A0ABS4Z950</accession>
<feature type="domain" description="Thioredoxin" evidence="8">
    <location>
        <begin position="74"/>
        <end position="214"/>
    </location>
</feature>
<evidence type="ECO:0000313" key="9">
    <source>
        <dbReference type="EMBL" id="MBP2417581.1"/>
    </source>
</evidence>
<dbReference type="EMBL" id="JAGIOB010000001">
    <property type="protein sequence ID" value="MBP2417581.1"/>
    <property type="molecule type" value="Genomic_DNA"/>
</dbReference>
<dbReference type="Gene3D" id="3.40.30.10">
    <property type="entry name" value="Glutaredoxin"/>
    <property type="match status" value="1"/>
</dbReference>
<keyword evidence="10" id="KW-1185">Reference proteome</keyword>
<proteinExistence type="predicted"/>
<dbReference type="PROSITE" id="PS00194">
    <property type="entry name" value="THIOREDOXIN_1"/>
    <property type="match status" value="1"/>
</dbReference>
<sequence>MTRRPLAAALLALVLVAGCTSEPPVTRSSVAPTATAPDTTVPETAGPAPDSSGLAAEKAAAGIADCPASDPAVAAVPDGLPDAVLPCLGGGREVRLAGLRGRPMIVNVWAQWCGPCRDEAPFLAEVAADPGSDVLVLGIDHADPEPARALEFARVAGWRYPQVQDRDLVLRRDLQVVALPQTFFVRADGTIAHRNLRPFTSADQIRSLAREHLGVTP</sequence>
<dbReference type="InterPro" id="IPR050553">
    <property type="entry name" value="Thioredoxin_ResA/DsbE_sf"/>
</dbReference>
<dbReference type="CDD" id="cd02966">
    <property type="entry name" value="TlpA_like_family"/>
    <property type="match status" value="1"/>
</dbReference>
<keyword evidence="5" id="KW-0676">Redox-active center</keyword>
<keyword evidence="3" id="KW-0812">Transmembrane</keyword>
<dbReference type="InterPro" id="IPR000866">
    <property type="entry name" value="AhpC/TSA"/>
</dbReference>
<name>A0ABS4Z950_9ACTN</name>
<evidence type="ECO:0000256" key="3">
    <source>
        <dbReference type="ARBA" id="ARBA00022968"/>
    </source>
</evidence>
<dbReference type="Pfam" id="PF00578">
    <property type="entry name" value="AhpC-TSA"/>
    <property type="match status" value="1"/>
</dbReference>
<keyword evidence="9" id="KW-0413">Isomerase</keyword>
<dbReference type="PROSITE" id="PS51352">
    <property type="entry name" value="THIOREDOXIN_2"/>
    <property type="match status" value="1"/>
</dbReference>
<gene>
    <name evidence="9" type="ORF">JOF54_002503</name>
</gene>
<evidence type="ECO:0000259" key="8">
    <source>
        <dbReference type="PROSITE" id="PS51352"/>
    </source>
</evidence>
<keyword evidence="7" id="KW-0732">Signal</keyword>
<organism evidence="9 10">
    <name type="scientific">Microlunatus capsulatus</name>
    <dbReference type="NCBI Taxonomy" id="99117"/>
    <lineage>
        <taxon>Bacteria</taxon>
        <taxon>Bacillati</taxon>
        <taxon>Actinomycetota</taxon>
        <taxon>Actinomycetes</taxon>
        <taxon>Propionibacteriales</taxon>
        <taxon>Propionibacteriaceae</taxon>
        <taxon>Microlunatus</taxon>
    </lineage>
</organism>
<dbReference type="PANTHER" id="PTHR42852">
    <property type="entry name" value="THIOL:DISULFIDE INTERCHANGE PROTEIN DSBE"/>
    <property type="match status" value="1"/>
</dbReference>
<reference evidence="9 10" key="1">
    <citation type="submission" date="2021-03" db="EMBL/GenBank/DDBJ databases">
        <title>Sequencing the genomes of 1000 actinobacteria strains.</title>
        <authorList>
            <person name="Klenk H.-P."/>
        </authorList>
    </citation>
    <scope>NUCLEOTIDE SEQUENCE [LARGE SCALE GENOMIC DNA]</scope>
    <source>
        <strain evidence="9 10">DSM 12936</strain>
    </source>
</reference>
<evidence type="ECO:0000313" key="10">
    <source>
        <dbReference type="Proteomes" id="UP000758168"/>
    </source>
</evidence>